<dbReference type="KEGG" id="ath:AT2G17723"/>
<accession>A0A654EVB1</accession>
<sequence length="88" mass="10085">MKSSIFFKLLLLVSLLVVIFRQSYAVADYCNRDADCKRVCLRPYACNLTRHLCMCHPNDVSSSKQHCIPEHKGFGEGGPPPQRLKLYR</sequence>
<dbReference type="EMBL" id="CACRSJ010000105">
    <property type="protein sequence ID" value="VYS52668.1"/>
    <property type="molecule type" value="Genomic_DNA"/>
</dbReference>
<gene>
    <name evidence="2" type="ORF">AN1_LOCUS8129</name>
</gene>
<name>A0A654EVB1_ARATH</name>
<dbReference type="ExpressionAtlas" id="A0A654EVB1">
    <property type="expression patterns" value="baseline and differential"/>
</dbReference>
<evidence type="ECO:0000313" key="3">
    <source>
        <dbReference type="Proteomes" id="UP000426265"/>
    </source>
</evidence>
<protein>
    <submittedName>
        <fullName evidence="2">Uncharacterized protein</fullName>
    </submittedName>
</protein>
<proteinExistence type="predicted"/>
<feature type="chain" id="PRO_5024948308" evidence="1">
    <location>
        <begin position="26"/>
        <end position="88"/>
    </location>
</feature>
<evidence type="ECO:0000256" key="1">
    <source>
        <dbReference type="SAM" id="SignalP"/>
    </source>
</evidence>
<dbReference type="AlphaFoldDB" id="A0A654EVB1"/>
<evidence type="ECO:0000313" key="2">
    <source>
        <dbReference type="EMBL" id="VYS52668.1"/>
    </source>
</evidence>
<reference evidence="2 3" key="1">
    <citation type="submission" date="2019-11" db="EMBL/GenBank/DDBJ databases">
        <authorList>
            <person name="Jiao W.-B."/>
            <person name="Schneeberger K."/>
        </authorList>
    </citation>
    <scope>NUCLEOTIDE SEQUENCE [LARGE SCALE GENOMIC DNA]</scope>
    <source>
        <strain evidence="3">cv. An-1</strain>
    </source>
</reference>
<keyword evidence="1" id="KW-0732">Signal</keyword>
<dbReference type="RefSeq" id="NP_001031365.1">
    <property type="nucleotide sequence ID" value="NM_001036288.1"/>
</dbReference>
<organism evidence="2 3">
    <name type="scientific">Arabidopsis thaliana</name>
    <name type="common">Mouse-ear cress</name>
    <dbReference type="NCBI Taxonomy" id="3702"/>
    <lineage>
        <taxon>Eukaryota</taxon>
        <taxon>Viridiplantae</taxon>
        <taxon>Streptophyta</taxon>
        <taxon>Embryophyta</taxon>
        <taxon>Tracheophyta</taxon>
        <taxon>Spermatophyta</taxon>
        <taxon>Magnoliopsida</taxon>
        <taxon>eudicotyledons</taxon>
        <taxon>Gunneridae</taxon>
        <taxon>Pentapetalae</taxon>
        <taxon>rosids</taxon>
        <taxon>malvids</taxon>
        <taxon>Brassicales</taxon>
        <taxon>Brassicaceae</taxon>
        <taxon>Camelineae</taxon>
        <taxon>Arabidopsis</taxon>
    </lineage>
</organism>
<dbReference type="Proteomes" id="UP000426265">
    <property type="component" value="Unassembled WGS sequence"/>
</dbReference>
<feature type="signal peptide" evidence="1">
    <location>
        <begin position="1"/>
        <end position="25"/>
    </location>
</feature>
<dbReference type="OMA" id="NRDADCK"/>